<feature type="active site" description="For sulfotransferase activity" evidence="8">
    <location>
        <position position="561"/>
    </location>
</feature>
<dbReference type="Proteomes" id="UP000326759">
    <property type="component" value="Unassembled WGS sequence"/>
</dbReference>
<evidence type="ECO:0000256" key="5">
    <source>
        <dbReference type="ARBA" id="ARBA00022989"/>
    </source>
</evidence>
<dbReference type="Pfam" id="PF25119">
    <property type="entry name" value="HSNSD_N"/>
    <property type="match status" value="2"/>
</dbReference>
<evidence type="ECO:0000256" key="1">
    <source>
        <dbReference type="ARBA" id="ARBA00004323"/>
    </source>
</evidence>
<dbReference type="InterPro" id="IPR027417">
    <property type="entry name" value="P-loop_NTPase"/>
</dbReference>
<dbReference type="Gene3D" id="3.40.50.300">
    <property type="entry name" value="P-loop containing nucleotide triphosphate hydrolases"/>
    <property type="match status" value="1"/>
</dbReference>
<dbReference type="PANTHER" id="PTHR10605">
    <property type="entry name" value="HEPARAN SULFATE SULFOTRANSFERASE"/>
    <property type="match status" value="1"/>
</dbReference>
<proteinExistence type="predicted"/>
<feature type="domain" description="Heparan sulphate-N-deacetylase deacetylase" evidence="10">
    <location>
        <begin position="271"/>
        <end position="474"/>
    </location>
</feature>
<evidence type="ECO:0000256" key="6">
    <source>
        <dbReference type="ARBA" id="ARBA00023034"/>
    </source>
</evidence>
<keyword evidence="3 9" id="KW-0812">Transmembrane</keyword>
<dbReference type="OrthoDB" id="8958249at2759"/>
<keyword evidence="6" id="KW-0333">Golgi apparatus</keyword>
<evidence type="ECO:0000256" key="7">
    <source>
        <dbReference type="ARBA" id="ARBA00023136"/>
    </source>
</evidence>
<evidence type="ECO:0000256" key="2">
    <source>
        <dbReference type="ARBA" id="ARBA00022679"/>
    </source>
</evidence>
<keyword evidence="4" id="KW-0735">Signal-anchor</keyword>
<accession>A0A5N5SVX4</accession>
<keyword evidence="7 9" id="KW-0472">Membrane</keyword>
<dbReference type="GO" id="GO:0015016">
    <property type="term" value="F:heparan sulfate N-sulfotransferase activity"/>
    <property type="evidence" value="ECO:0007669"/>
    <property type="project" value="InterPro"/>
</dbReference>
<dbReference type="InterPro" id="IPR056793">
    <property type="entry name" value="HSNSD_N"/>
</dbReference>
<name>A0A5N5SVX4_9CRUS</name>
<evidence type="ECO:0000256" key="4">
    <source>
        <dbReference type="ARBA" id="ARBA00022968"/>
    </source>
</evidence>
<keyword evidence="13" id="KW-1185">Reference proteome</keyword>
<dbReference type="InterPro" id="IPR037359">
    <property type="entry name" value="NST/OST"/>
</dbReference>
<feature type="transmembrane region" description="Helical" evidence="9">
    <location>
        <begin position="60"/>
        <end position="80"/>
    </location>
</feature>
<dbReference type="AlphaFoldDB" id="A0A5N5SVX4"/>
<keyword evidence="5 9" id="KW-1133">Transmembrane helix</keyword>
<dbReference type="SUPFAM" id="SSF52540">
    <property type="entry name" value="P-loop containing nucleoside triphosphate hydrolases"/>
    <property type="match status" value="1"/>
</dbReference>
<sequence length="587" mass="67523">MNEERSYPDFEDSSNAELALLLSSNMKELQSSLSIKPLICRPHRLWQRIKLCRHSRKISWRYLCIMLCFLVSFFTVYLTLYSSSSSHFIQSFMRKPPSISVFHCKNNAIFLPHDHSLPVGNASASGGKLRDEPKVLLFTETQHSKHGKAIAEILVANRIKYKTEVIGKSLPLLTDLSKGKYGAIIFENFERYLAMDQWNRELLDKYLIEYRVGIVGFFPQNGPYKTYDKGQYDKIRRILFGGGVQFWLHRLLLLDALSYLSYGRISVSLRRYILVDIDDIFVGPKGNRITPDDVQAMLDSQERLKKSVPGFQFNLGFSGKFFQKGSSLENEGDRLLLKYVDKFWWFGHMWGHTQPHKVETVDQLMMLMEKNKEFAVKHGIPTDSGYSVAPHHSGVYPVHEALYEAWKEVWKIRVTSSEEYPHLRPSRLRRGFIHRNIMILPRQTCGLYTHTNYFDKYPGGKVVLDSSINGGELFQTIVFNPISDQSESYAAVCLSVYAGSNAPFEQNQIEWINLVRMCVTSYQIGLHLPANPCLDKRHTEIWSPNKTCNQLPRFLVIGPQKTGTTALYTFLAMHPAITRQQSFTGNV</sequence>
<evidence type="ECO:0000313" key="13">
    <source>
        <dbReference type="Proteomes" id="UP000326759"/>
    </source>
</evidence>
<feature type="domain" description="Heparan sulfate-N-deacetylase N-terminal" evidence="11">
    <location>
        <begin position="228"/>
        <end position="260"/>
    </location>
</feature>
<feature type="domain" description="Heparan sulfate-N-deacetylase N-terminal" evidence="11">
    <location>
        <begin position="132"/>
        <end position="221"/>
    </location>
</feature>
<comment type="caution">
    <text evidence="12">The sequence shown here is derived from an EMBL/GenBank/DDBJ whole genome shotgun (WGS) entry which is preliminary data.</text>
</comment>
<reference evidence="12 13" key="1">
    <citation type="journal article" date="2019" name="PLoS Biol.">
        <title>Sex chromosomes control vertical transmission of feminizing Wolbachia symbionts in an isopod.</title>
        <authorList>
            <person name="Becking T."/>
            <person name="Chebbi M.A."/>
            <person name="Giraud I."/>
            <person name="Moumen B."/>
            <person name="Laverre T."/>
            <person name="Caubet Y."/>
            <person name="Peccoud J."/>
            <person name="Gilbert C."/>
            <person name="Cordaux R."/>
        </authorList>
    </citation>
    <scope>NUCLEOTIDE SEQUENCE [LARGE SCALE GENOMIC DNA]</scope>
    <source>
        <strain evidence="12">ANa2</strain>
        <tissue evidence="12">Whole body excluding digestive tract and cuticle</tissue>
    </source>
</reference>
<dbReference type="GO" id="GO:0005794">
    <property type="term" value="C:Golgi apparatus"/>
    <property type="evidence" value="ECO:0007669"/>
    <property type="project" value="UniProtKB-SubCell"/>
</dbReference>
<comment type="subcellular location">
    <subcellularLocation>
        <location evidence="1">Golgi apparatus membrane</location>
        <topology evidence="1">Single-pass type II membrane protein</topology>
    </subcellularLocation>
</comment>
<dbReference type="GO" id="GO:0016787">
    <property type="term" value="F:hydrolase activity"/>
    <property type="evidence" value="ECO:0007669"/>
    <property type="project" value="InterPro"/>
</dbReference>
<organism evidence="12 13">
    <name type="scientific">Armadillidium nasatum</name>
    <dbReference type="NCBI Taxonomy" id="96803"/>
    <lineage>
        <taxon>Eukaryota</taxon>
        <taxon>Metazoa</taxon>
        <taxon>Ecdysozoa</taxon>
        <taxon>Arthropoda</taxon>
        <taxon>Crustacea</taxon>
        <taxon>Multicrustacea</taxon>
        <taxon>Malacostraca</taxon>
        <taxon>Eumalacostraca</taxon>
        <taxon>Peracarida</taxon>
        <taxon>Isopoda</taxon>
        <taxon>Oniscidea</taxon>
        <taxon>Crinocheta</taxon>
        <taxon>Armadillidiidae</taxon>
        <taxon>Armadillidium</taxon>
    </lineage>
</organism>
<evidence type="ECO:0000256" key="9">
    <source>
        <dbReference type="SAM" id="Phobius"/>
    </source>
</evidence>
<dbReference type="PANTHER" id="PTHR10605:SF56">
    <property type="entry name" value="BIFUNCTIONAL HEPARAN SULFATE N-DEACETYLASE_N-SULFOTRANSFERASE"/>
    <property type="match status" value="1"/>
</dbReference>
<protein>
    <submittedName>
        <fullName evidence="12">Bifunctional heparan sulfate N-deacetylase/N-sulfotransferase</fullName>
    </submittedName>
</protein>
<keyword evidence="2 12" id="KW-0808">Transferase</keyword>
<evidence type="ECO:0000259" key="10">
    <source>
        <dbReference type="Pfam" id="PF12062"/>
    </source>
</evidence>
<evidence type="ECO:0000259" key="11">
    <source>
        <dbReference type="Pfam" id="PF25119"/>
    </source>
</evidence>
<evidence type="ECO:0000313" key="12">
    <source>
        <dbReference type="EMBL" id="KAB7498341.1"/>
    </source>
</evidence>
<dbReference type="GO" id="GO:0019213">
    <property type="term" value="F:deacetylase activity"/>
    <property type="evidence" value="ECO:0007669"/>
    <property type="project" value="TreeGrafter"/>
</dbReference>
<dbReference type="InterPro" id="IPR021930">
    <property type="entry name" value="Heparan_SO4_deacetylase_dom"/>
</dbReference>
<gene>
    <name evidence="12" type="primary">sfl</name>
    <name evidence="12" type="ORF">Anas_09613</name>
</gene>
<evidence type="ECO:0000256" key="3">
    <source>
        <dbReference type="ARBA" id="ARBA00022692"/>
    </source>
</evidence>
<evidence type="ECO:0000256" key="8">
    <source>
        <dbReference type="PIRSR" id="PIRSR637359-1"/>
    </source>
</evidence>
<dbReference type="Pfam" id="PF12062">
    <property type="entry name" value="HSNSD-CE"/>
    <property type="match status" value="1"/>
</dbReference>
<dbReference type="EMBL" id="SEYY01019358">
    <property type="protein sequence ID" value="KAB7498341.1"/>
    <property type="molecule type" value="Genomic_DNA"/>
</dbReference>